<dbReference type="PROSITE" id="PS00211">
    <property type="entry name" value="ABC_TRANSPORTER_1"/>
    <property type="match status" value="1"/>
</dbReference>
<dbReference type="InterPro" id="IPR027417">
    <property type="entry name" value="P-loop_NTPase"/>
</dbReference>
<dbReference type="Gene3D" id="3.40.50.300">
    <property type="entry name" value="P-loop containing nucleotide triphosphate hydrolases"/>
    <property type="match status" value="1"/>
</dbReference>
<evidence type="ECO:0000256" key="2">
    <source>
        <dbReference type="ARBA" id="ARBA00022448"/>
    </source>
</evidence>
<dbReference type="SUPFAM" id="SSF52540">
    <property type="entry name" value="P-loop containing nucleoside triphosphate hydrolases"/>
    <property type="match status" value="1"/>
</dbReference>
<keyword evidence="3" id="KW-0547">Nucleotide-binding</keyword>
<keyword evidence="2" id="KW-0813">Transport</keyword>
<dbReference type="EMBL" id="AUBJ02000001">
    <property type="protein sequence ID" value="MCP2330192.1"/>
    <property type="molecule type" value="Genomic_DNA"/>
</dbReference>
<evidence type="ECO:0000256" key="1">
    <source>
        <dbReference type="ARBA" id="ARBA00005417"/>
    </source>
</evidence>
<comment type="caution">
    <text evidence="6">The sequence shown here is derived from an EMBL/GenBank/DDBJ whole genome shotgun (WGS) entry which is preliminary data.</text>
</comment>
<dbReference type="Proteomes" id="UP000791080">
    <property type="component" value="Unassembled WGS sequence"/>
</dbReference>
<accession>A0ABT1JCH7</accession>
<dbReference type="InterPro" id="IPR003593">
    <property type="entry name" value="AAA+_ATPase"/>
</dbReference>
<dbReference type="InterPro" id="IPR003439">
    <property type="entry name" value="ABC_transporter-like_ATP-bd"/>
</dbReference>
<dbReference type="NCBIfam" id="NF040873">
    <property type="entry name" value="AztA"/>
    <property type="match status" value="1"/>
</dbReference>
<keyword evidence="7" id="KW-1185">Reference proteome</keyword>
<evidence type="ECO:0000313" key="6">
    <source>
        <dbReference type="EMBL" id="MCP2330192.1"/>
    </source>
</evidence>
<keyword evidence="4 6" id="KW-0067">ATP-binding</keyword>
<dbReference type="PANTHER" id="PTHR42734:SF5">
    <property type="entry name" value="IRON TRANSPORT SYSTEM ATP-BINDING PROTEIN HI_0361-RELATED"/>
    <property type="match status" value="1"/>
</dbReference>
<gene>
    <name evidence="6" type="ORF">G443_000462</name>
</gene>
<evidence type="ECO:0000256" key="3">
    <source>
        <dbReference type="ARBA" id="ARBA00022741"/>
    </source>
</evidence>
<dbReference type="SMART" id="SM00382">
    <property type="entry name" value="AAA"/>
    <property type="match status" value="1"/>
</dbReference>
<dbReference type="GO" id="GO:0005524">
    <property type="term" value="F:ATP binding"/>
    <property type="evidence" value="ECO:0007669"/>
    <property type="project" value="UniProtKB-KW"/>
</dbReference>
<dbReference type="InterPro" id="IPR047748">
    <property type="entry name" value="AztA-like"/>
</dbReference>
<dbReference type="RefSeq" id="WP_035293172.1">
    <property type="nucleotide sequence ID" value="NZ_AUBJ02000001.1"/>
</dbReference>
<proteinExistence type="inferred from homology"/>
<evidence type="ECO:0000313" key="7">
    <source>
        <dbReference type="Proteomes" id="UP000791080"/>
    </source>
</evidence>
<organism evidence="6 7">
    <name type="scientific">Actinoalloteichus caeruleus DSM 43889</name>
    <dbReference type="NCBI Taxonomy" id="1120930"/>
    <lineage>
        <taxon>Bacteria</taxon>
        <taxon>Bacillati</taxon>
        <taxon>Actinomycetota</taxon>
        <taxon>Actinomycetes</taxon>
        <taxon>Pseudonocardiales</taxon>
        <taxon>Pseudonocardiaceae</taxon>
        <taxon>Actinoalloteichus</taxon>
        <taxon>Actinoalloteichus cyanogriseus</taxon>
    </lineage>
</organism>
<dbReference type="PROSITE" id="PS50893">
    <property type="entry name" value="ABC_TRANSPORTER_2"/>
    <property type="match status" value="1"/>
</dbReference>
<name>A0ABT1JCH7_ACTCY</name>
<dbReference type="InterPro" id="IPR050153">
    <property type="entry name" value="Metal_Ion_Import_ABC"/>
</dbReference>
<feature type="domain" description="ABC transporter" evidence="5">
    <location>
        <begin position="8"/>
        <end position="233"/>
    </location>
</feature>
<comment type="similarity">
    <text evidence="1">Belongs to the ABC transporter superfamily.</text>
</comment>
<dbReference type="InterPro" id="IPR017871">
    <property type="entry name" value="ABC_transporter-like_CS"/>
</dbReference>
<sequence>MSDSVPGITVREVSAGYGPVRVLDQVTAEIPHRRVTAILGPNGAGKSSLLNVIAGTLPATSGTILGLGPRPPAYVPQRSEVSDALPITVRATVAMGRWAHRGPWRRLTRADRAVIDDCLAELGISDLAERQLGAVSGGQRQRALVAQGLAQQADLLLLDEPAAGLDLSARSLIDDALRGARDRGTTVVRVTHDLEAAHEADHCVLLREGRVMAQGDPATVLDADTISLAWNVPTPGRPAARRGTPAG</sequence>
<dbReference type="PANTHER" id="PTHR42734">
    <property type="entry name" value="METAL TRANSPORT SYSTEM ATP-BINDING PROTEIN TM_0124-RELATED"/>
    <property type="match status" value="1"/>
</dbReference>
<evidence type="ECO:0000259" key="5">
    <source>
        <dbReference type="PROSITE" id="PS50893"/>
    </source>
</evidence>
<protein>
    <submittedName>
        <fullName evidence="6">Zinc/manganese transport system ATP-binding protein</fullName>
    </submittedName>
</protein>
<dbReference type="Pfam" id="PF00005">
    <property type="entry name" value="ABC_tran"/>
    <property type="match status" value="1"/>
</dbReference>
<evidence type="ECO:0000256" key="4">
    <source>
        <dbReference type="ARBA" id="ARBA00022840"/>
    </source>
</evidence>
<reference evidence="6 7" key="1">
    <citation type="submission" date="2022-06" db="EMBL/GenBank/DDBJ databases">
        <title>Genomic Encyclopedia of Type Strains, Phase I: the one thousand microbial genomes (KMG-I) project.</title>
        <authorList>
            <person name="Kyrpides N."/>
        </authorList>
    </citation>
    <scope>NUCLEOTIDE SEQUENCE [LARGE SCALE GENOMIC DNA]</scope>
    <source>
        <strain evidence="6 7">DSM 43889</strain>
    </source>
</reference>